<proteinExistence type="predicted"/>
<dbReference type="RefSeq" id="WP_188717654.1">
    <property type="nucleotide sequence ID" value="NZ_BAABBD010000002.1"/>
</dbReference>
<evidence type="ECO:0000313" key="1">
    <source>
        <dbReference type="EMBL" id="GGN84402.1"/>
    </source>
</evidence>
<keyword evidence="2" id="KW-1185">Reference proteome</keyword>
<accession>A0ABQ2KKB5</accession>
<dbReference type="EMBL" id="BMLM01000001">
    <property type="protein sequence ID" value="GGN84402.1"/>
    <property type="molecule type" value="Genomic_DNA"/>
</dbReference>
<evidence type="ECO:0000313" key="2">
    <source>
        <dbReference type="Proteomes" id="UP000626982"/>
    </source>
</evidence>
<reference evidence="2" key="1">
    <citation type="journal article" date="2019" name="Int. J. Syst. Evol. Microbiol.">
        <title>The Global Catalogue of Microorganisms (GCM) 10K type strain sequencing project: providing services to taxonomists for standard genome sequencing and annotation.</title>
        <authorList>
            <consortium name="The Broad Institute Genomics Platform"/>
            <consortium name="The Broad Institute Genome Sequencing Center for Infectious Disease"/>
            <person name="Wu L."/>
            <person name="Ma J."/>
        </authorList>
    </citation>
    <scope>NUCLEOTIDE SEQUENCE [LARGE SCALE GENOMIC DNA]</scope>
    <source>
        <strain evidence="2">CGMCC 1.6960</strain>
    </source>
</reference>
<comment type="caution">
    <text evidence="1">The sequence shown here is derived from an EMBL/GenBank/DDBJ whole genome shotgun (WGS) entry which is preliminary data.</text>
</comment>
<evidence type="ECO:0008006" key="3">
    <source>
        <dbReference type="Google" id="ProtNLM"/>
    </source>
</evidence>
<protein>
    <recommendedName>
        <fullName evidence="3">Glutaminase</fullName>
    </recommendedName>
</protein>
<gene>
    <name evidence="1" type="ORF">GCM10010968_16090</name>
</gene>
<organism evidence="1 2">
    <name type="scientific">Agrococcus terreus</name>
    <dbReference type="NCBI Taxonomy" id="574649"/>
    <lineage>
        <taxon>Bacteria</taxon>
        <taxon>Bacillati</taxon>
        <taxon>Actinomycetota</taxon>
        <taxon>Actinomycetes</taxon>
        <taxon>Micrococcales</taxon>
        <taxon>Microbacteriaceae</taxon>
        <taxon>Agrococcus</taxon>
    </lineage>
</organism>
<dbReference type="Proteomes" id="UP000626982">
    <property type="component" value="Unassembled WGS sequence"/>
</dbReference>
<sequence length="171" mass="18137">MTDADAAALEGARAALRDAASRLAAAGAREEALAELVEPRPVLGIARAPRMRRIGRAWRLGALLLDADGQLWSTGLSTRVAEPGRPQHLSSSAEQRRAFRAAALRGGFRMGETVNHGIVPIPLDESLIGGDGPLRIRDGEATVRWGTDAPVPLERYLADLGDLLSHPPEGA</sequence>
<name>A0ABQ2KKB5_9MICO</name>